<evidence type="ECO:0000313" key="3">
    <source>
        <dbReference type="Proteomes" id="UP000241546"/>
    </source>
</evidence>
<feature type="non-terminal residue" evidence="2">
    <location>
        <position position="104"/>
    </location>
</feature>
<organism evidence="2 3">
    <name type="scientific">Trichoderma citrinoviride</name>
    <dbReference type="NCBI Taxonomy" id="58853"/>
    <lineage>
        <taxon>Eukaryota</taxon>
        <taxon>Fungi</taxon>
        <taxon>Dikarya</taxon>
        <taxon>Ascomycota</taxon>
        <taxon>Pezizomycotina</taxon>
        <taxon>Sordariomycetes</taxon>
        <taxon>Hypocreomycetidae</taxon>
        <taxon>Hypocreales</taxon>
        <taxon>Hypocreaceae</taxon>
        <taxon>Trichoderma</taxon>
    </lineage>
</organism>
<keyword evidence="3" id="KW-1185">Reference proteome</keyword>
<sequence length="104" mass="11600">MDGKPPPYLALSYCWGTKAPSLITTKSNYAHLKSSISYGSLPKAYQDTVRIAQVLGIKYVWIDALCIIQDDVEDWEKESQMMAEIFRNSLVTVIPLRAASTDDG</sequence>
<dbReference type="Pfam" id="PF06985">
    <property type="entry name" value="HET"/>
    <property type="match status" value="1"/>
</dbReference>
<proteinExistence type="predicted"/>
<reference evidence="3" key="1">
    <citation type="submission" date="2016-07" db="EMBL/GenBank/DDBJ databases">
        <title>Multiple horizontal gene transfer events from other fungi enriched the ability of initially mycotrophic Trichoderma (Ascomycota) to feed on dead plant biomass.</title>
        <authorList>
            <consortium name="DOE Joint Genome Institute"/>
            <person name="Atanasova L."/>
            <person name="Chenthamara K."/>
            <person name="Zhang J."/>
            <person name="Grujic M."/>
            <person name="Henrissat B."/>
            <person name="Kuo A."/>
            <person name="Aerts A."/>
            <person name="Salamov A."/>
            <person name="Lipzen A."/>
            <person name="Labutti K."/>
            <person name="Barry K."/>
            <person name="Miao Y."/>
            <person name="Rahimi M.J."/>
            <person name="Shen Q."/>
            <person name="Grigoriev I.V."/>
            <person name="Kubicek C.P."/>
            <person name="Druzhinina I.S."/>
        </authorList>
    </citation>
    <scope>NUCLEOTIDE SEQUENCE [LARGE SCALE GENOMIC DNA]</scope>
    <source>
        <strain evidence="3">TUCIM 6016</strain>
    </source>
</reference>
<dbReference type="InterPro" id="IPR010730">
    <property type="entry name" value="HET"/>
</dbReference>
<accession>A0A2T4BII3</accession>
<dbReference type="AlphaFoldDB" id="A0A2T4BII3"/>
<feature type="domain" description="Heterokaryon incompatibility" evidence="1">
    <location>
        <begin position="8"/>
        <end position="102"/>
    </location>
</feature>
<dbReference type="OrthoDB" id="4588820at2759"/>
<name>A0A2T4BII3_9HYPO</name>
<dbReference type="PANTHER" id="PTHR33112">
    <property type="entry name" value="DOMAIN PROTEIN, PUTATIVE-RELATED"/>
    <property type="match status" value="1"/>
</dbReference>
<dbReference type="EMBL" id="KZ680209">
    <property type="protein sequence ID" value="PTB69136.1"/>
    <property type="molecule type" value="Genomic_DNA"/>
</dbReference>
<evidence type="ECO:0000259" key="1">
    <source>
        <dbReference type="Pfam" id="PF06985"/>
    </source>
</evidence>
<evidence type="ECO:0000313" key="2">
    <source>
        <dbReference type="EMBL" id="PTB69136.1"/>
    </source>
</evidence>
<dbReference type="RefSeq" id="XP_024752456.1">
    <property type="nucleotide sequence ID" value="XM_024889824.1"/>
</dbReference>
<gene>
    <name evidence="2" type="ORF">BBK36DRAFT_1112648</name>
</gene>
<dbReference type="PANTHER" id="PTHR33112:SF16">
    <property type="entry name" value="HETEROKARYON INCOMPATIBILITY DOMAIN-CONTAINING PROTEIN"/>
    <property type="match status" value="1"/>
</dbReference>
<dbReference type="GeneID" id="36597942"/>
<protein>
    <recommendedName>
        <fullName evidence="1">Heterokaryon incompatibility domain-containing protein</fullName>
    </recommendedName>
</protein>
<dbReference type="Proteomes" id="UP000241546">
    <property type="component" value="Unassembled WGS sequence"/>
</dbReference>